<dbReference type="InterPro" id="IPR003595">
    <property type="entry name" value="Tyr_Pase_cat"/>
</dbReference>
<feature type="domain" description="Fibronectin type-III" evidence="12">
    <location>
        <begin position="100"/>
        <end position="197"/>
    </location>
</feature>
<dbReference type="PROSITE" id="PS50835">
    <property type="entry name" value="IG_LIKE"/>
    <property type="match status" value="1"/>
</dbReference>
<evidence type="ECO:0000259" key="11">
    <source>
        <dbReference type="PROSITE" id="PS50835"/>
    </source>
</evidence>
<evidence type="ECO:0000256" key="3">
    <source>
        <dbReference type="ARBA" id="ARBA00022729"/>
    </source>
</evidence>
<dbReference type="EC" id="3.1.3.48" evidence="2"/>
<dbReference type="SUPFAM" id="SSF52799">
    <property type="entry name" value="(Phosphotyrosine protein) phosphatases II"/>
    <property type="match status" value="2"/>
</dbReference>
<reference evidence="14" key="2">
    <citation type="submission" date="2018-07" db="EMBL/GenBank/DDBJ databases">
        <authorList>
            <person name="Quirk P.G."/>
            <person name="Krulwich T.A."/>
        </authorList>
    </citation>
    <scope>NUCLEOTIDE SEQUENCE</scope>
</reference>
<feature type="transmembrane region" description="Helical" evidence="8">
    <location>
        <begin position="298"/>
        <end position="321"/>
    </location>
</feature>
<dbReference type="VEuPathDB" id="VectorBase:CSON014946"/>
<dbReference type="PROSITE" id="PS00383">
    <property type="entry name" value="TYR_PHOSPHATASE_1"/>
    <property type="match status" value="1"/>
</dbReference>
<dbReference type="Pfam" id="PF00102">
    <property type="entry name" value="Y_phosphatase"/>
    <property type="match status" value="2"/>
</dbReference>
<dbReference type="Pfam" id="PF00041">
    <property type="entry name" value="fn3"/>
    <property type="match status" value="2"/>
</dbReference>
<dbReference type="AlphaFoldDB" id="A0A336KDH5"/>
<dbReference type="SUPFAM" id="SSF49265">
    <property type="entry name" value="Fibronectin type III"/>
    <property type="match status" value="1"/>
</dbReference>
<dbReference type="GO" id="GO:0016020">
    <property type="term" value="C:membrane"/>
    <property type="evidence" value="ECO:0007669"/>
    <property type="project" value="UniProtKB-SubCell"/>
</dbReference>
<evidence type="ECO:0000313" key="13">
    <source>
        <dbReference type="EMBL" id="SSW99130.1"/>
    </source>
</evidence>
<dbReference type="PANTHER" id="PTHR19134:SF540">
    <property type="entry name" value="TYROSINE-PROTEIN PHOSPHATASE 99A"/>
    <property type="match status" value="1"/>
</dbReference>
<evidence type="ECO:0000313" key="14">
    <source>
        <dbReference type="EMBL" id="SSX19512.1"/>
    </source>
</evidence>
<dbReference type="SUPFAM" id="SSF48726">
    <property type="entry name" value="Immunoglobulin"/>
    <property type="match status" value="1"/>
</dbReference>
<keyword evidence="6 8" id="KW-0472">Membrane</keyword>
<evidence type="ECO:0000256" key="5">
    <source>
        <dbReference type="ARBA" id="ARBA00022912"/>
    </source>
</evidence>
<keyword evidence="3" id="KW-0732">Signal</keyword>
<dbReference type="InterPro" id="IPR000387">
    <property type="entry name" value="Tyr_Pase_dom"/>
</dbReference>
<dbReference type="InterPro" id="IPR016130">
    <property type="entry name" value="Tyr_Pase_AS"/>
</dbReference>
<evidence type="ECO:0000259" key="9">
    <source>
        <dbReference type="PROSITE" id="PS50055"/>
    </source>
</evidence>
<feature type="domain" description="Tyrosine-protein phosphatase" evidence="9">
    <location>
        <begin position="645"/>
        <end position="802"/>
    </location>
</feature>
<keyword evidence="5" id="KW-0904">Protein phosphatase</keyword>
<evidence type="ECO:0000259" key="10">
    <source>
        <dbReference type="PROSITE" id="PS50056"/>
    </source>
</evidence>
<keyword evidence="8" id="KW-1133">Transmembrane helix</keyword>
<dbReference type="SMART" id="SM00060">
    <property type="entry name" value="FN3"/>
    <property type="match status" value="2"/>
</dbReference>
<dbReference type="GO" id="GO:0048666">
    <property type="term" value="P:neuron development"/>
    <property type="evidence" value="ECO:0007669"/>
    <property type="project" value="UniProtKB-ARBA"/>
</dbReference>
<feature type="domain" description="Tyrosine-protein phosphatase" evidence="9">
    <location>
        <begin position="380"/>
        <end position="622"/>
    </location>
</feature>
<dbReference type="PANTHER" id="PTHR19134">
    <property type="entry name" value="RECEPTOR-TYPE TYROSINE-PROTEIN PHOSPHATASE"/>
    <property type="match status" value="1"/>
</dbReference>
<dbReference type="PROSITE" id="PS50055">
    <property type="entry name" value="TYR_PHOSPHATASE_PTP"/>
    <property type="match status" value="2"/>
</dbReference>
<dbReference type="InterPro" id="IPR007110">
    <property type="entry name" value="Ig-like_dom"/>
</dbReference>
<comment type="subcellular location">
    <subcellularLocation>
        <location evidence="1">Membrane</location>
        <topology evidence="1">Single-pass membrane protein</topology>
    </subcellularLocation>
</comment>
<keyword evidence="4" id="KW-0378">Hydrolase</keyword>
<evidence type="ECO:0000256" key="7">
    <source>
        <dbReference type="ARBA" id="ARBA00051722"/>
    </source>
</evidence>
<evidence type="ECO:0000256" key="6">
    <source>
        <dbReference type="ARBA" id="ARBA00023136"/>
    </source>
</evidence>
<evidence type="ECO:0000256" key="8">
    <source>
        <dbReference type="SAM" id="Phobius"/>
    </source>
</evidence>
<evidence type="ECO:0000256" key="1">
    <source>
        <dbReference type="ARBA" id="ARBA00004167"/>
    </source>
</evidence>
<dbReference type="InterPro" id="IPR003961">
    <property type="entry name" value="FN3_dom"/>
</dbReference>
<dbReference type="GO" id="GO:0009653">
    <property type="term" value="P:anatomical structure morphogenesis"/>
    <property type="evidence" value="ECO:0007669"/>
    <property type="project" value="UniProtKB-ARBA"/>
</dbReference>
<protein>
    <recommendedName>
        <fullName evidence="2">protein-tyrosine-phosphatase</fullName>
        <ecNumber evidence="2">3.1.3.48</ecNumber>
    </recommendedName>
</protein>
<dbReference type="FunFam" id="3.90.190.10:FF:000185">
    <property type="entry name" value="Predicted protein"/>
    <property type="match status" value="1"/>
</dbReference>
<feature type="domain" description="Tyrosine specific protein phosphatases" evidence="10">
    <location>
        <begin position="539"/>
        <end position="613"/>
    </location>
</feature>
<dbReference type="Gene3D" id="3.90.190.10">
    <property type="entry name" value="Protein tyrosine phosphatase superfamily"/>
    <property type="match status" value="2"/>
</dbReference>
<dbReference type="InterPro" id="IPR050348">
    <property type="entry name" value="Protein-Tyr_Phosphatase"/>
</dbReference>
<dbReference type="PROSITE" id="PS50853">
    <property type="entry name" value="FN3"/>
    <property type="match status" value="1"/>
</dbReference>
<dbReference type="InterPro" id="IPR029021">
    <property type="entry name" value="Prot-tyrosine_phosphatase-like"/>
</dbReference>
<accession>A0A336KDH5</accession>
<comment type="catalytic activity">
    <reaction evidence="7">
        <text>O-phospho-L-tyrosyl-[protein] + H2O = L-tyrosyl-[protein] + phosphate</text>
        <dbReference type="Rhea" id="RHEA:10684"/>
        <dbReference type="Rhea" id="RHEA-COMP:10136"/>
        <dbReference type="Rhea" id="RHEA-COMP:20101"/>
        <dbReference type="ChEBI" id="CHEBI:15377"/>
        <dbReference type="ChEBI" id="CHEBI:43474"/>
        <dbReference type="ChEBI" id="CHEBI:46858"/>
        <dbReference type="ChEBI" id="CHEBI:61978"/>
        <dbReference type="EC" id="3.1.3.48"/>
    </reaction>
</comment>
<dbReference type="GO" id="GO:0004725">
    <property type="term" value="F:protein tyrosine phosphatase activity"/>
    <property type="evidence" value="ECO:0007669"/>
    <property type="project" value="UniProtKB-EC"/>
</dbReference>
<keyword evidence="8" id="KW-0812">Transmembrane</keyword>
<dbReference type="Gene3D" id="2.60.40.10">
    <property type="entry name" value="Immunoglobulins"/>
    <property type="match status" value="3"/>
</dbReference>
<dbReference type="PROSITE" id="PS50056">
    <property type="entry name" value="TYR_PHOSPHATASE_2"/>
    <property type="match status" value="1"/>
</dbReference>
<evidence type="ECO:0000256" key="4">
    <source>
        <dbReference type="ARBA" id="ARBA00022801"/>
    </source>
</evidence>
<dbReference type="SMART" id="SM00194">
    <property type="entry name" value="PTPc"/>
    <property type="match status" value="2"/>
</dbReference>
<gene>
    <name evidence="13" type="primary">CSON014946</name>
</gene>
<evidence type="ECO:0000256" key="2">
    <source>
        <dbReference type="ARBA" id="ARBA00013064"/>
    </source>
</evidence>
<name>A0A336KDH5_CULSO</name>
<feature type="domain" description="Ig-like" evidence="11">
    <location>
        <begin position="22"/>
        <end position="107"/>
    </location>
</feature>
<dbReference type="EMBL" id="UFQS01000089">
    <property type="protein sequence ID" value="SSW99130.1"/>
    <property type="molecule type" value="Genomic_DNA"/>
</dbReference>
<dbReference type="InterPro" id="IPR000242">
    <property type="entry name" value="PTP_cat"/>
</dbReference>
<sequence length="802" mass="91943">MNFFLADEESIPIKHKITVAQSSVSLECNGISDNSLVDSVLWKKSNNIAVAKYSGGKTITMNERVTLSLDNFTLFFNPVLPSDTAEYICLINDRQNVPDPPERPLVTSFTSRSVNLSWAHSQFFRNAPVENFEIETRIGEEGPWNEKDSFKTNSSRSTFHIKGLQPFTVYSFRVKAINSIGKSSPSKPSYYIVTLREVPEKPRKLSVLDVTSTTIKISWIEPLKLNGAIHGYRVYSMVLSNLTANTLYEMKVRAASLSTINPKKLILGGYSEPKRIKLHPNCEKIQSLLRHAQDDYNVIYMIGIGFSLFGMIIIIVAVLLWRHCFYSPYYYIDVPSYKTQRMSTNWNDPVEIGGDIKNPISVTEFTKHTASLHVDSDIGFSKEYEAIQNECIVDEHSSEFSLHPENKTKNRYLNITASNYIDGYNQSRAFIATQGPLPETFACFWRMIWEQQVSIIVMITNLIERGRRKCDMYWPRDGTQVYGVISVTFLEENVLATYTVRTFSLKHLKLKKKKGIVSDKKVFQYHYTNWPDHGTSDPLPVLNFIKKSSSANSSNTGPIVVHCSAGVGRTGTYIVLDAMLKQIEDQNLINIFGFLRHIRKQRNFLVQTEDQYIFIHDALSEAITCGETTLKRNDILKMTTEHEIIEHQFSLITSFKPKDINMMSAAKTVNLSKNRGNLVPLECSRVHLTPKPGQEGSDYINASWLHGFRRLKDFIVTQHPLTHTKKDFWQMVWDHNIQTIVLLTFLDEEFTPFWPCIGDKLNGESFSLKLISENTYINNITRIFSITSRKYCINMIRLFHFL</sequence>
<proteinExistence type="predicted"/>
<dbReference type="EMBL" id="UFQT01000089">
    <property type="protein sequence ID" value="SSX19512.1"/>
    <property type="molecule type" value="Genomic_DNA"/>
</dbReference>
<dbReference type="InterPro" id="IPR036179">
    <property type="entry name" value="Ig-like_dom_sf"/>
</dbReference>
<dbReference type="PRINTS" id="PR00700">
    <property type="entry name" value="PRTYPHPHTASE"/>
</dbReference>
<organism evidence="13">
    <name type="scientific">Culicoides sonorensis</name>
    <name type="common">Biting midge</name>
    <dbReference type="NCBI Taxonomy" id="179676"/>
    <lineage>
        <taxon>Eukaryota</taxon>
        <taxon>Metazoa</taxon>
        <taxon>Ecdysozoa</taxon>
        <taxon>Arthropoda</taxon>
        <taxon>Hexapoda</taxon>
        <taxon>Insecta</taxon>
        <taxon>Pterygota</taxon>
        <taxon>Neoptera</taxon>
        <taxon>Endopterygota</taxon>
        <taxon>Diptera</taxon>
        <taxon>Nematocera</taxon>
        <taxon>Chironomoidea</taxon>
        <taxon>Ceratopogonidae</taxon>
        <taxon>Ceratopogoninae</taxon>
        <taxon>Culicoides</taxon>
        <taxon>Monoculicoides</taxon>
    </lineage>
</organism>
<evidence type="ECO:0000259" key="12">
    <source>
        <dbReference type="PROSITE" id="PS50853"/>
    </source>
</evidence>
<dbReference type="InterPro" id="IPR036116">
    <property type="entry name" value="FN3_sf"/>
</dbReference>
<dbReference type="CDD" id="cd00063">
    <property type="entry name" value="FN3"/>
    <property type="match status" value="2"/>
</dbReference>
<dbReference type="InterPro" id="IPR013783">
    <property type="entry name" value="Ig-like_fold"/>
</dbReference>
<dbReference type="SMART" id="SM00404">
    <property type="entry name" value="PTPc_motif"/>
    <property type="match status" value="1"/>
</dbReference>
<reference evidence="13" key="1">
    <citation type="submission" date="2018-04" db="EMBL/GenBank/DDBJ databases">
        <authorList>
            <person name="Go L.Y."/>
            <person name="Mitchell J.A."/>
        </authorList>
    </citation>
    <scope>NUCLEOTIDE SEQUENCE</scope>
    <source>
        <tissue evidence="13">Whole organism</tissue>
    </source>
</reference>